<dbReference type="AlphaFoldDB" id="A0A2H3KVU0"/>
<dbReference type="Proteomes" id="UP000220922">
    <property type="component" value="Unassembled WGS sequence"/>
</dbReference>
<evidence type="ECO:0000313" key="1">
    <source>
        <dbReference type="EMBL" id="PDV99474.1"/>
    </source>
</evidence>
<dbReference type="RefSeq" id="WP_097651792.1">
    <property type="nucleotide sequence ID" value="NZ_LYXE01000069.1"/>
</dbReference>
<protein>
    <submittedName>
        <fullName evidence="1">Uncharacterized protein</fullName>
    </submittedName>
</protein>
<name>A0A2H3KVU0_9CHLR</name>
<comment type="caution">
    <text evidence="1">The sequence shown here is derived from an EMBL/GenBank/DDBJ whole genome shotgun (WGS) entry which is preliminary data.</text>
</comment>
<organism evidence="1 2">
    <name type="scientific">Candidatus Chloroploca asiatica</name>
    <dbReference type="NCBI Taxonomy" id="1506545"/>
    <lineage>
        <taxon>Bacteria</taxon>
        <taxon>Bacillati</taxon>
        <taxon>Chloroflexota</taxon>
        <taxon>Chloroflexia</taxon>
        <taxon>Chloroflexales</taxon>
        <taxon>Chloroflexineae</taxon>
        <taxon>Oscillochloridaceae</taxon>
        <taxon>Candidatus Chloroploca</taxon>
    </lineage>
</organism>
<evidence type="ECO:0000313" key="2">
    <source>
        <dbReference type="Proteomes" id="UP000220922"/>
    </source>
</evidence>
<dbReference type="EMBL" id="LYXE01000069">
    <property type="protein sequence ID" value="PDV99474.1"/>
    <property type="molecule type" value="Genomic_DNA"/>
</dbReference>
<reference evidence="1 2" key="1">
    <citation type="submission" date="2016-05" db="EMBL/GenBank/DDBJ databases">
        <authorList>
            <person name="Lavstsen T."/>
            <person name="Jespersen J.S."/>
        </authorList>
    </citation>
    <scope>NUCLEOTIDE SEQUENCE [LARGE SCALE GENOMIC DNA]</scope>
    <source>
        <strain evidence="1 2">B7-9</strain>
    </source>
</reference>
<proteinExistence type="predicted"/>
<dbReference type="OrthoDB" id="161822at2"/>
<accession>A0A2H3KVU0</accession>
<keyword evidence="2" id="KW-1185">Reference proteome</keyword>
<gene>
    <name evidence="1" type="ORF">A9Q02_11805</name>
</gene>
<sequence length="95" mass="10534">MAGRTTTAMDPGQILTEAGADTFRGELLSAHAVRCQNLWLATATVYHDGAAEIAIWCSLNPVHGRWDAEIYYFSFEQAVRALREYEETGNIPEGE</sequence>